<name>A0ABS5Z146_9ACTN</name>
<dbReference type="NCBIfam" id="TIGR03296">
    <property type="entry name" value="M6dom_TIGR03296"/>
    <property type="match status" value="1"/>
</dbReference>
<sequence length="487" mass="53455">MPIPFVDRPMILTNPDSTTVEVVGSGSRHHAILETTDGYTVIRDPSSGFISYAEAGADGLLRSTGVRVTERGAGVRTLMRHVRPAIVVTRERLAARRPARWETRRNDRRRTGKSPRPVVGDYRGLCLLIDFPDVPATVPADEVERMLNQPGYTGNGNNGSVRDYFSEMSGGRLTYTNTVTSYFTTEHEKSYYADPTVEGGELMVTEALTHLIDSGFDLSGLSTDDEGFVRALNVLYAGPNPNDEPEGLWPYSSSLSGFDRGPGVKFSDYQVTDSGDDAEGLTIGTFCHENGHMICDFPDLYDVGLESKGAGVYCLMAYGAVADDRNPTQLCPSFKIEVGWATSVTDLRKGDTVTVESGRNDFFRWPRGNHPQEYFLIENRQQAGRDAALPDSGLAVWHIDESKEGNEDEEMTADLHYEVSIEQADGSYALERGCNLGDGGDLFDEGDTFADWTVPDSAWWDRGKSNLTIERISASGPAMTFTIGEPS</sequence>
<keyword evidence="1" id="KW-0645">Protease</keyword>
<evidence type="ECO:0000313" key="2">
    <source>
        <dbReference type="Proteomes" id="UP001519654"/>
    </source>
</evidence>
<proteinExistence type="predicted"/>
<dbReference type="EMBL" id="JAHKKG010000014">
    <property type="protein sequence ID" value="MBU2669416.1"/>
    <property type="molecule type" value="Genomic_DNA"/>
</dbReference>
<keyword evidence="1" id="KW-0482">Metalloprotease</keyword>
<dbReference type="PANTHER" id="PTHR41775">
    <property type="entry name" value="SECRETED PROTEIN-RELATED"/>
    <property type="match status" value="1"/>
</dbReference>
<evidence type="ECO:0000313" key="1">
    <source>
        <dbReference type="EMBL" id="MBU2669416.1"/>
    </source>
</evidence>
<organism evidence="1 2">
    <name type="scientific">Paractinoplanes bogorensis</name>
    <dbReference type="NCBI Taxonomy" id="1610840"/>
    <lineage>
        <taxon>Bacteria</taxon>
        <taxon>Bacillati</taxon>
        <taxon>Actinomycetota</taxon>
        <taxon>Actinomycetes</taxon>
        <taxon>Micromonosporales</taxon>
        <taxon>Micromonosporaceae</taxon>
        <taxon>Paractinoplanes</taxon>
    </lineage>
</organism>
<comment type="caution">
    <text evidence="1">The sequence shown here is derived from an EMBL/GenBank/DDBJ whole genome shotgun (WGS) entry which is preliminary data.</text>
</comment>
<keyword evidence="2" id="KW-1185">Reference proteome</keyword>
<dbReference type="Proteomes" id="UP001519654">
    <property type="component" value="Unassembled WGS sequence"/>
</dbReference>
<gene>
    <name evidence="1" type="ORF">KOI35_38480</name>
</gene>
<protein>
    <submittedName>
        <fullName evidence="1">M6 family metalloprotease domain-containing protein</fullName>
    </submittedName>
</protein>
<dbReference type="GO" id="GO:0008237">
    <property type="term" value="F:metallopeptidase activity"/>
    <property type="evidence" value="ECO:0007669"/>
    <property type="project" value="UniProtKB-KW"/>
</dbReference>
<dbReference type="PANTHER" id="PTHR41775:SF1">
    <property type="entry name" value="PEPTIDASE M6-LIKE DOMAIN-CONTAINING PROTEIN"/>
    <property type="match status" value="1"/>
</dbReference>
<dbReference type="RefSeq" id="WP_215793989.1">
    <property type="nucleotide sequence ID" value="NZ_JAHKKG010000014.1"/>
</dbReference>
<reference evidence="1 2" key="1">
    <citation type="submission" date="2021-06" db="EMBL/GenBank/DDBJ databases">
        <title>Actinoplanes lichenicola sp. nov., and Actinoplanes ovalisporus sp. nov., isolated from lichen in Thailand.</title>
        <authorList>
            <person name="Saeng-In P."/>
            <person name="Kanchanasin P."/>
            <person name="Yuki M."/>
            <person name="Kudo T."/>
            <person name="Ohkuma M."/>
            <person name="Phongsopitanun W."/>
            <person name="Tanasupawat S."/>
        </authorList>
    </citation>
    <scope>NUCLEOTIDE SEQUENCE [LARGE SCALE GENOMIC DNA]</scope>
    <source>
        <strain evidence="1 2">NBRC 110975</strain>
    </source>
</reference>
<accession>A0ABS5Z146</accession>
<keyword evidence="1" id="KW-0378">Hydrolase</keyword>
<dbReference type="InterPro" id="IPR008757">
    <property type="entry name" value="Peptidase_M6-like_domain"/>
</dbReference>